<accession>X1DYM8</accession>
<name>X1DYM8_9ZZZZ</name>
<organism evidence="1">
    <name type="scientific">marine sediment metagenome</name>
    <dbReference type="NCBI Taxonomy" id="412755"/>
    <lineage>
        <taxon>unclassified sequences</taxon>
        <taxon>metagenomes</taxon>
        <taxon>ecological metagenomes</taxon>
    </lineage>
</organism>
<dbReference type="EMBL" id="BART01032658">
    <property type="protein sequence ID" value="GAH13310.1"/>
    <property type="molecule type" value="Genomic_DNA"/>
</dbReference>
<sequence length="57" mass="6744">MVDKKTDEHKLLIKAIWDCKCMPLKNIPVTNPNINKVNFWCRDPQIKHSLKTLQLLE</sequence>
<proteinExistence type="predicted"/>
<gene>
    <name evidence="1" type="ORF">S01H4_56370</name>
</gene>
<protein>
    <submittedName>
        <fullName evidence="1">Uncharacterized protein</fullName>
    </submittedName>
</protein>
<dbReference type="AlphaFoldDB" id="X1DYM8"/>
<evidence type="ECO:0000313" key="1">
    <source>
        <dbReference type="EMBL" id="GAH13310.1"/>
    </source>
</evidence>
<reference evidence="1" key="1">
    <citation type="journal article" date="2014" name="Front. Microbiol.">
        <title>High frequency of phylogenetically diverse reductive dehalogenase-homologous genes in deep subseafloor sedimentary metagenomes.</title>
        <authorList>
            <person name="Kawai M."/>
            <person name="Futagami T."/>
            <person name="Toyoda A."/>
            <person name="Takaki Y."/>
            <person name="Nishi S."/>
            <person name="Hori S."/>
            <person name="Arai W."/>
            <person name="Tsubouchi T."/>
            <person name="Morono Y."/>
            <person name="Uchiyama I."/>
            <person name="Ito T."/>
            <person name="Fujiyama A."/>
            <person name="Inagaki F."/>
            <person name="Takami H."/>
        </authorList>
    </citation>
    <scope>NUCLEOTIDE SEQUENCE</scope>
    <source>
        <strain evidence="1">Expedition CK06-06</strain>
    </source>
</reference>
<comment type="caution">
    <text evidence="1">The sequence shown here is derived from an EMBL/GenBank/DDBJ whole genome shotgun (WGS) entry which is preliminary data.</text>
</comment>